<reference evidence="3 4" key="1">
    <citation type="submission" date="2022-06" db="EMBL/GenBank/DDBJ databases">
        <title>Runella sp. S5 genome sequencing.</title>
        <authorList>
            <person name="Park S."/>
        </authorList>
    </citation>
    <scope>NUCLEOTIDE SEQUENCE [LARGE SCALE GENOMIC DNA]</scope>
    <source>
        <strain evidence="3 4">S5</strain>
    </source>
</reference>
<dbReference type="NCBIfam" id="TIGR00305">
    <property type="entry name" value="putative toxin-antitoxin system toxin component, PIN family"/>
    <property type="match status" value="1"/>
</dbReference>
<evidence type="ECO:0000313" key="3">
    <source>
        <dbReference type="EMBL" id="MCP1381088.1"/>
    </source>
</evidence>
<dbReference type="Pfam" id="PF13470">
    <property type="entry name" value="PIN_3"/>
    <property type="match status" value="1"/>
</dbReference>
<protein>
    <submittedName>
        <fullName evidence="3">Toxin-antitoxin system toxin component, PIN family</fullName>
    </submittedName>
</protein>
<dbReference type="EMBL" id="JAMZEL010000001">
    <property type="protein sequence ID" value="MCP1381088.1"/>
    <property type="molecule type" value="Genomic_DNA"/>
</dbReference>
<dbReference type="RefSeq" id="WP_253524274.1">
    <property type="nucleotide sequence ID" value="NZ_JAMZEL010000001.1"/>
</dbReference>
<accession>A0ABT1FJZ2</accession>
<proteinExistence type="predicted"/>
<evidence type="ECO:0000256" key="1">
    <source>
        <dbReference type="SAM" id="Phobius"/>
    </source>
</evidence>
<keyword evidence="1" id="KW-0812">Transmembrane</keyword>
<gene>
    <name evidence="3" type="ORF">NCI00_01570</name>
</gene>
<feature type="transmembrane region" description="Helical" evidence="1">
    <location>
        <begin position="64"/>
        <end position="85"/>
    </location>
</feature>
<dbReference type="PANTHER" id="PTHR34610:SF3">
    <property type="entry name" value="SSL7007 PROTEIN"/>
    <property type="match status" value="1"/>
</dbReference>
<keyword evidence="4" id="KW-1185">Reference proteome</keyword>
<evidence type="ECO:0000313" key="4">
    <source>
        <dbReference type="Proteomes" id="UP001204772"/>
    </source>
</evidence>
<sequence length="141" mass="16766">MTKLRIVLDTNVFLVSLAPQYKYHWIYQYLLAGKFELCLTTDILLEYEETVSQRYGLERVDGMLNYLLLLPNVLLFTPSFHWYLIEADHDDDKFVDCYIVANADHIVGNDKYFNVLKHSDFPKFSLLKYEEFEAMYKDKIS</sequence>
<keyword evidence="1" id="KW-0472">Membrane</keyword>
<organism evidence="3 4">
    <name type="scientific">Runella salmonicolor</name>
    <dbReference type="NCBI Taxonomy" id="2950278"/>
    <lineage>
        <taxon>Bacteria</taxon>
        <taxon>Pseudomonadati</taxon>
        <taxon>Bacteroidota</taxon>
        <taxon>Cytophagia</taxon>
        <taxon>Cytophagales</taxon>
        <taxon>Spirosomataceae</taxon>
        <taxon>Runella</taxon>
    </lineage>
</organism>
<dbReference type="InterPro" id="IPR002850">
    <property type="entry name" value="PIN_toxin-like"/>
</dbReference>
<dbReference type="InterPro" id="IPR002716">
    <property type="entry name" value="PIN_dom"/>
</dbReference>
<dbReference type="Proteomes" id="UP001204772">
    <property type="component" value="Unassembled WGS sequence"/>
</dbReference>
<dbReference type="InterPro" id="IPR029060">
    <property type="entry name" value="PIN-like_dom_sf"/>
</dbReference>
<name>A0ABT1FJZ2_9BACT</name>
<comment type="caution">
    <text evidence="3">The sequence shown here is derived from an EMBL/GenBank/DDBJ whole genome shotgun (WGS) entry which is preliminary data.</text>
</comment>
<dbReference type="SUPFAM" id="SSF88723">
    <property type="entry name" value="PIN domain-like"/>
    <property type="match status" value="1"/>
</dbReference>
<dbReference type="PANTHER" id="PTHR34610">
    <property type="entry name" value="SSL7007 PROTEIN"/>
    <property type="match status" value="1"/>
</dbReference>
<evidence type="ECO:0000259" key="2">
    <source>
        <dbReference type="Pfam" id="PF13470"/>
    </source>
</evidence>
<feature type="domain" description="PIN" evidence="2">
    <location>
        <begin position="5"/>
        <end position="111"/>
    </location>
</feature>
<keyword evidence="1" id="KW-1133">Transmembrane helix</keyword>